<comment type="caution">
    <text evidence="3">The sequence shown here is derived from an EMBL/GenBank/DDBJ whole genome shotgun (WGS) entry which is preliminary data.</text>
</comment>
<gene>
    <name evidence="3" type="ORF">COO09_08730</name>
</gene>
<proteinExistence type="predicted"/>
<organism evidence="3 4">
    <name type="scientific">Rhizorhabdus dicambivorans</name>
    <dbReference type="NCBI Taxonomy" id="1850238"/>
    <lineage>
        <taxon>Bacteria</taxon>
        <taxon>Pseudomonadati</taxon>
        <taxon>Pseudomonadota</taxon>
        <taxon>Alphaproteobacteria</taxon>
        <taxon>Sphingomonadales</taxon>
        <taxon>Sphingomonadaceae</taxon>
        <taxon>Rhizorhabdus</taxon>
    </lineage>
</organism>
<dbReference type="PANTHER" id="PTHR46401">
    <property type="entry name" value="GLYCOSYLTRANSFERASE WBBK-RELATED"/>
    <property type="match status" value="1"/>
</dbReference>
<sequence length="439" mass="48276">MTKLTIGIDGFNLAMPRGTGVATYGFGLAQAVAGLGHATLGVFGIDVGQRPDTRELLFWDRIGKERGHETRKQHKRRLRREWLRSFLPAHGYEVPVSGAIEKQVFADRLPHFDRLVSSPALWDVADKRLRKLGSFLTLRVPNPPDIMHWTYPIPVRLEGARNIYTLHDLVPLKLPYTTLDHKHVYRKLIELCVTQGDHICTVSESSRRDILGLFPGTAPDKVTNSYQTAPVPEALLARAPEEDAAVVEGMFGLKRRGYFLFFGALDPKKNLARLIEAYLSSRSETPLVIVGARHWGTEQEARIFGDKGISLYGEATAKGLVQLDYLPREMLLRLARGAKAVMFPSLYEGFGLPALEAIRLGTPVIASTTSSLPEVVGEAGLLVDPYDPAAIAGAIRAIDADAALAERLSAAAPAQAARFSDEAYAARLAAMYDQVMRQA</sequence>
<dbReference type="Proteomes" id="UP000218934">
    <property type="component" value="Unassembled WGS sequence"/>
</dbReference>
<evidence type="ECO:0000259" key="2">
    <source>
        <dbReference type="Pfam" id="PF00534"/>
    </source>
</evidence>
<dbReference type="OrthoDB" id="9801609at2"/>
<dbReference type="AlphaFoldDB" id="A0A2A4FZN5"/>
<accession>A0A2A4FZN5</accession>
<reference evidence="3 4" key="1">
    <citation type="submission" date="2017-09" db="EMBL/GenBank/DDBJ databases">
        <title>The Catabolism of 3,6-Dichlorosalicylic acid is Initiated by the Cytochrome P450 Monooxygenase DsmABC in Rhizorhabdus dicambivorans Ndbn-20.</title>
        <authorList>
            <person name="Na L."/>
        </authorList>
    </citation>
    <scope>NUCLEOTIDE SEQUENCE [LARGE SCALE GENOMIC DNA]</scope>
    <source>
        <strain evidence="3 4">Ndbn-20m</strain>
    </source>
</reference>
<feature type="domain" description="Glycosyl transferase family 1" evidence="2">
    <location>
        <begin position="256"/>
        <end position="413"/>
    </location>
</feature>
<dbReference type="Gene3D" id="3.40.50.2000">
    <property type="entry name" value="Glycogen Phosphorylase B"/>
    <property type="match status" value="1"/>
</dbReference>
<dbReference type="RefSeq" id="WP_066959355.1">
    <property type="nucleotide sequence ID" value="NZ_CP023449.1"/>
</dbReference>
<dbReference type="SUPFAM" id="SSF53756">
    <property type="entry name" value="UDP-Glycosyltransferase/glycogen phosphorylase"/>
    <property type="match status" value="1"/>
</dbReference>
<dbReference type="GO" id="GO:0009103">
    <property type="term" value="P:lipopolysaccharide biosynthetic process"/>
    <property type="evidence" value="ECO:0007669"/>
    <property type="project" value="TreeGrafter"/>
</dbReference>
<keyword evidence="4" id="KW-1185">Reference proteome</keyword>
<dbReference type="PANTHER" id="PTHR46401:SF2">
    <property type="entry name" value="GLYCOSYLTRANSFERASE WBBK-RELATED"/>
    <property type="match status" value="1"/>
</dbReference>
<evidence type="ECO:0000313" key="3">
    <source>
        <dbReference type="EMBL" id="PCE42892.1"/>
    </source>
</evidence>
<protein>
    <submittedName>
        <fullName evidence="3">Glycosyltransferase family 1 protein</fullName>
    </submittedName>
</protein>
<dbReference type="GO" id="GO:0016757">
    <property type="term" value="F:glycosyltransferase activity"/>
    <property type="evidence" value="ECO:0007669"/>
    <property type="project" value="InterPro"/>
</dbReference>
<dbReference type="KEGG" id="rdi:CMV14_04595"/>
<name>A0A2A4FZN5_9SPHN</name>
<keyword evidence="1 3" id="KW-0808">Transferase</keyword>
<evidence type="ECO:0000313" key="4">
    <source>
        <dbReference type="Proteomes" id="UP000218934"/>
    </source>
</evidence>
<dbReference type="Pfam" id="PF00534">
    <property type="entry name" value="Glycos_transf_1"/>
    <property type="match status" value="1"/>
</dbReference>
<evidence type="ECO:0000256" key="1">
    <source>
        <dbReference type="ARBA" id="ARBA00022679"/>
    </source>
</evidence>
<dbReference type="InterPro" id="IPR001296">
    <property type="entry name" value="Glyco_trans_1"/>
</dbReference>
<dbReference type="CDD" id="cd03809">
    <property type="entry name" value="GT4_MtfB-like"/>
    <property type="match status" value="1"/>
</dbReference>
<dbReference type="EMBL" id="NWUF01000006">
    <property type="protein sequence ID" value="PCE42892.1"/>
    <property type="molecule type" value="Genomic_DNA"/>
</dbReference>